<evidence type="ECO:0000313" key="2">
    <source>
        <dbReference type="EMBL" id="GAH70993.1"/>
    </source>
</evidence>
<feature type="non-terminal residue" evidence="2">
    <location>
        <position position="1"/>
    </location>
</feature>
<sequence length="102" mass="11692">GTAKTLVYMLVKKTAHGKDIERATDLRQPEVSVGTSELRRLEILSKQDVPRKGKGRPTHLYTLNKSVSEIKDLLCNKMQEKIEKTEKDLESLKTLIDERENK</sequence>
<dbReference type="EMBL" id="BARU01032428">
    <property type="protein sequence ID" value="GAH70993.1"/>
    <property type="molecule type" value="Genomic_DNA"/>
</dbReference>
<name>X1JMK0_9ZZZZ</name>
<protein>
    <recommendedName>
        <fullName evidence="3">Transcription regulator TrmB N-terminal domain-containing protein</fullName>
    </recommendedName>
</protein>
<feature type="coiled-coil region" evidence="1">
    <location>
        <begin position="75"/>
        <end position="102"/>
    </location>
</feature>
<comment type="caution">
    <text evidence="2">The sequence shown here is derived from an EMBL/GenBank/DDBJ whole genome shotgun (WGS) entry which is preliminary data.</text>
</comment>
<reference evidence="2" key="1">
    <citation type="journal article" date="2014" name="Front. Microbiol.">
        <title>High frequency of phylogenetically diverse reductive dehalogenase-homologous genes in deep subseafloor sedimentary metagenomes.</title>
        <authorList>
            <person name="Kawai M."/>
            <person name="Futagami T."/>
            <person name="Toyoda A."/>
            <person name="Takaki Y."/>
            <person name="Nishi S."/>
            <person name="Hori S."/>
            <person name="Arai W."/>
            <person name="Tsubouchi T."/>
            <person name="Morono Y."/>
            <person name="Uchiyama I."/>
            <person name="Ito T."/>
            <person name="Fujiyama A."/>
            <person name="Inagaki F."/>
            <person name="Takami H."/>
        </authorList>
    </citation>
    <scope>NUCLEOTIDE SEQUENCE</scope>
    <source>
        <strain evidence="2">Expedition CK06-06</strain>
    </source>
</reference>
<evidence type="ECO:0008006" key="3">
    <source>
        <dbReference type="Google" id="ProtNLM"/>
    </source>
</evidence>
<gene>
    <name evidence="2" type="ORF">S03H2_51151</name>
</gene>
<evidence type="ECO:0000256" key="1">
    <source>
        <dbReference type="SAM" id="Coils"/>
    </source>
</evidence>
<organism evidence="2">
    <name type="scientific">marine sediment metagenome</name>
    <dbReference type="NCBI Taxonomy" id="412755"/>
    <lineage>
        <taxon>unclassified sequences</taxon>
        <taxon>metagenomes</taxon>
        <taxon>ecological metagenomes</taxon>
    </lineage>
</organism>
<dbReference type="AlphaFoldDB" id="X1JMK0"/>
<proteinExistence type="predicted"/>
<accession>X1JMK0</accession>
<keyword evidence="1" id="KW-0175">Coiled coil</keyword>